<dbReference type="EMBL" id="LT906468">
    <property type="protein sequence ID" value="SNV53446.1"/>
    <property type="molecule type" value="Genomic_DNA"/>
</dbReference>
<name>A0AAJ5C120_9SPHI</name>
<dbReference type="InterPro" id="IPR032710">
    <property type="entry name" value="NTF2-like_dom_sf"/>
</dbReference>
<dbReference type="Gene3D" id="3.10.450.50">
    <property type="match status" value="1"/>
</dbReference>
<dbReference type="Proteomes" id="UP000215355">
    <property type="component" value="Chromosome 1"/>
</dbReference>
<gene>
    <name evidence="2" type="ORF">SAMEA4412673_02885</name>
</gene>
<dbReference type="GO" id="GO:0016853">
    <property type="term" value="F:isomerase activity"/>
    <property type="evidence" value="ECO:0007669"/>
    <property type="project" value="UniProtKB-KW"/>
</dbReference>
<sequence length="129" mass="14130">MTAIEVVIAYGEALGKGDIPTAFSYFSDNVKWHQPGDNQFSGLKNGANEIGKMIAGMMEVSKGTFALTPNGNLMVNGELVAMPLRFSGTIEDRKMDMNGIDLFKVENGKITEVWLFSGDQEAENTFWGK</sequence>
<evidence type="ECO:0000259" key="1">
    <source>
        <dbReference type="Pfam" id="PF12680"/>
    </source>
</evidence>
<dbReference type="AlphaFoldDB" id="A0AAJ5C120"/>
<keyword evidence="2" id="KW-0413">Isomerase</keyword>
<evidence type="ECO:0000313" key="3">
    <source>
        <dbReference type="Proteomes" id="UP000215355"/>
    </source>
</evidence>
<dbReference type="SUPFAM" id="SSF54427">
    <property type="entry name" value="NTF2-like"/>
    <property type="match status" value="1"/>
</dbReference>
<dbReference type="Pfam" id="PF12680">
    <property type="entry name" value="SnoaL_2"/>
    <property type="match status" value="1"/>
</dbReference>
<dbReference type="RefSeq" id="WP_093098079.1">
    <property type="nucleotide sequence ID" value="NZ_CP158798.1"/>
</dbReference>
<dbReference type="KEGG" id="smiz:4412673_02885"/>
<accession>A0AAJ5C120</accession>
<proteinExistence type="predicted"/>
<organism evidence="2 3">
    <name type="scientific">Sphingobacterium mizutaii</name>
    <dbReference type="NCBI Taxonomy" id="1010"/>
    <lineage>
        <taxon>Bacteria</taxon>
        <taxon>Pseudomonadati</taxon>
        <taxon>Bacteroidota</taxon>
        <taxon>Sphingobacteriia</taxon>
        <taxon>Sphingobacteriales</taxon>
        <taxon>Sphingobacteriaceae</taxon>
        <taxon>Sphingobacterium</taxon>
    </lineage>
</organism>
<dbReference type="InterPro" id="IPR037401">
    <property type="entry name" value="SnoaL-like"/>
</dbReference>
<evidence type="ECO:0000313" key="2">
    <source>
        <dbReference type="EMBL" id="SNV53446.1"/>
    </source>
</evidence>
<feature type="domain" description="SnoaL-like" evidence="1">
    <location>
        <begin position="9"/>
        <end position="113"/>
    </location>
</feature>
<reference evidence="2 3" key="1">
    <citation type="submission" date="2017-06" db="EMBL/GenBank/DDBJ databases">
        <authorList>
            <consortium name="Pathogen Informatics"/>
        </authorList>
    </citation>
    <scope>NUCLEOTIDE SEQUENCE [LARGE SCALE GENOMIC DNA]</scope>
    <source>
        <strain evidence="2 3">NCTC12149</strain>
    </source>
</reference>
<protein>
    <submittedName>
        <fullName evidence="2">Ketosteroid isomerase-related protein</fullName>
    </submittedName>
</protein>